<reference evidence="4" key="1">
    <citation type="journal article" date="2019" name="Int. J. Syst. Evol. Microbiol.">
        <title>The Global Catalogue of Microorganisms (GCM) 10K type strain sequencing project: providing services to taxonomists for standard genome sequencing and annotation.</title>
        <authorList>
            <consortium name="The Broad Institute Genomics Platform"/>
            <consortium name="The Broad Institute Genome Sequencing Center for Infectious Disease"/>
            <person name="Wu L."/>
            <person name="Ma J."/>
        </authorList>
    </citation>
    <scope>NUCLEOTIDE SEQUENCE [LARGE SCALE GENOMIC DNA]</scope>
    <source>
        <strain evidence="4">CCUG 30340</strain>
    </source>
</reference>
<dbReference type="Pfam" id="PF19190">
    <property type="entry name" value="BACON_2"/>
    <property type="match status" value="1"/>
</dbReference>
<dbReference type="InterPro" id="IPR024361">
    <property type="entry name" value="BACON"/>
</dbReference>
<gene>
    <name evidence="3" type="ORF">ACFO6Q_15860</name>
</gene>
<dbReference type="SUPFAM" id="SSF49998">
    <property type="entry name" value="Amine oxidase catalytic domain"/>
    <property type="match status" value="1"/>
</dbReference>
<feature type="signal peptide" evidence="1">
    <location>
        <begin position="1"/>
        <end position="22"/>
    </location>
</feature>
<dbReference type="InterPro" id="IPR013783">
    <property type="entry name" value="Ig-like_fold"/>
</dbReference>
<evidence type="ECO:0000313" key="3">
    <source>
        <dbReference type="EMBL" id="MFC4821804.1"/>
    </source>
</evidence>
<dbReference type="Gene3D" id="2.60.40.10">
    <property type="entry name" value="Immunoglobulins"/>
    <property type="match status" value="1"/>
</dbReference>
<evidence type="ECO:0000259" key="2">
    <source>
        <dbReference type="Pfam" id="PF19190"/>
    </source>
</evidence>
<proteinExistence type="predicted"/>
<sequence>MRSRKLALPLLLLFAGWGVAHAGSPTCTSPETKLSWPATDPIWEMCWLPPSESVGGIGSGMELRKVYFKGHLVFVRAHAPMLFAEYKDEQGGDCYRDWKNDDSPLLADRAVQNKLGVSVDPPAAIASCDRSHDPTMSYEICPYQLSGYPNATATCGAPFAIEDNGDHVVLTTQYRADWYMYASRWTFWNDGRIQPSFGFGNRDGTFNDVTHWHHNYWRMEFAIDDAANTVSVNGVDKTTEFSDLRDATGGPGGVAKTWEVRNPATGNGYKLTPGDEDYTVPANQSGRGFHLVDVMATQQHDGEYADIVESDPQADLFICNMEAGNLVNDESLVDVRPALYYRVAVRDSTSNDWPPGCSGSDCIPQDSMVCKKTGPTLTPFGPWVGSVPADPTATVTSGDLEVSVTAGATGSDLFGLSNTGAKGSTLTYTVDTAPTSCASPAAVAWLSAAPASGSVAQGATTKITATVDAATLAPGSYSAFVCVHSNDPANPVIEVAVNASVLPNDVIFANGFDSAP</sequence>
<name>A0ABV9QYU9_9GAMM</name>
<evidence type="ECO:0000256" key="1">
    <source>
        <dbReference type="SAM" id="SignalP"/>
    </source>
</evidence>
<dbReference type="RefSeq" id="WP_380022072.1">
    <property type="nucleotide sequence ID" value="NZ_JBHSHD010000010.1"/>
</dbReference>
<accession>A0ABV9QYU9</accession>
<keyword evidence="1" id="KW-0732">Signal</keyword>
<comment type="caution">
    <text evidence="3">The sequence shown here is derived from an EMBL/GenBank/DDBJ whole genome shotgun (WGS) entry which is preliminary data.</text>
</comment>
<dbReference type="InterPro" id="IPR036460">
    <property type="entry name" value="Cu_amine_oxidase_C_sf"/>
</dbReference>
<organism evidence="3 4">
    <name type="scientific">Dokdonella ginsengisoli</name>
    <dbReference type="NCBI Taxonomy" id="363846"/>
    <lineage>
        <taxon>Bacteria</taxon>
        <taxon>Pseudomonadati</taxon>
        <taxon>Pseudomonadota</taxon>
        <taxon>Gammaproteobacteria</taxon>
        <taxon>Lysobacterales</taxon>
        <taxon>Rhodanobacteraceae</taxon>
        <taxon>Dokdonella</taxon>
    </lineage>
</organism>
<dbReference type="EMBL" id="JBHSHD010000010">
    <property type="protein sequence ID" value="MFC4821804.1"/>
    <property type="molecule type" value="Genomic_DNA"/>
</dbReference>
<dbReference type="Proteomes" id="UP001595886">
    <property type="component" value="Unassembled WGS sequence"/>
</dbReference>
<keyword evidence="4" id="KW-1185">Reference proteome</keyword>
<protein>
    <recommendedName>
        <fullName evidence="2">BACON domain-containing protein</fullName>
    </recommendedName>
</protein>
<feature type="domain" description="BACON" evidence="2">
    <location>
        <begin position="407"/>
        <end position="487"/>
    </location>
</feature>
<feature type="chain" id="PRO_5045613747" description="BACON domain-containing protein" evidence="1">
    <location>
        <begin position="23"/>
        <end position="516"/>
    </location>
</feature>
<evidence type="ECO:0000313" key="4">
    <source>
        <dbReference type="Proteomes" id="UP001595886"/>
    </source>
</evidence>